<dbReference type="AlphaFoldDB" id="A0A9P7K953"/>
<evidence type="ECO:0000313" key="3">
    <source>
        <dbReference type="Proteomes" id="UP000775547"/>
    </source>
</evidence>
<evidence type="ECO:0000313" key="2">
    <source>
        <dbReference type="EMBL" id="KAG5640799.1"/>
    </source>
</evidence>
<feature type="compositionally biased region" description="Polar residues" evidence="1">
    <location>
        <begin position="51"/>
        <end position="73"/>
    </location>
</feature>
<evidence type="ECO:0000256" key="1">
    <source>
        <dbReference type="SAM" id="MobiDB-lite"/>
    </source>
</evidence>
<name>A0A9P7K953_9AGAR</name>
<keyword evidence="3" id="KW-1185">Reference proteome</keyword>
<sequence length="99" mass="10503">TGWGTRAGIGDASAATAAMDAEAQRNEKPPANNNNPYGRQEFPSEPYSPFRDQSPSPFSDAPTPNTATPAYSSRQQGGAGGVRRRAGDEEVEMQVGYAR</sequence>
<accession>A0A9P7K953</accession>
<reference evidence="2" key="2">
    <citation type="submission" date="2021-10" db="EMBL/GenBank/DDBJ databases">
        <title>Phylogenomics reveals ancestral predisposition of the termite-cultivated fungus Termitomyces towards a domesticated lifestyle.</title>
        <authorList>
            <person name="Auxier B."/>
            <person name="Grum-Grzhimaylo A."/>
            <person name="Cardenas M.E."/>
            <person name="Lodge J.D."/>
            <person name="Laessoe T."/>
            <person name="Pedersen O."/>
            <person name="Smith M.E."/>
            <person name="Kuyper T.W."/>
            <person name="Franco-Molano E.A."/>
            <person name="Baroni T.J."/>
            <person name="Aanen D.K."/>
        </authorList>
    </citation>
    <scope>NUCLEOTIDE SEQUENCE</scope>
    <source>
        <strain evidence="2">AP01</strain>
        <tissue evidence="2">Mycelium</tissue>
    </source>
</reference>
<comment type="caution">
    <text evidence="2">The sequence shown here is derived from an EMBL/GenBank/DDBJ whole genome shotgun (WGS) entry which is preliminary data.</text>
</comment>
<organism evidence="2 3">
    <name type="scientific">Asterophora parasitica</name>
    <dbReference type="NCBI Taxonomy" id="117018"/>
    <lineage>
        <taxon>Eukaryota</taxon>
        <taxon>Fungi</taxon>
        <taxon>Dikarya</taxon>
        <taxon>Basidiomycota</taxon>
        <taxon>Agaricomycotina</taxon>
        <taxon>Agaricomycetes</taxon>
        <taxon>Agaricomycetidae</taxon>
        <taxon>Agaricales</taxon>
        <taxon>Tricholomatineae</taxon>
        <taxon>Lyophyllaceae</taxon>
        <taxon>Asterophora</taxon>
    </lineage>
</organism>
<dbReference type="Proteomes" id="UP000775547">
    <property type="component" value="Unassembled WGS sequence"/>
</dbReference>
<protein>
    <submittedName>
        <fullName evidence="2">Uncharacterized protein</fullName>
    </submittedName>
</protein>
<gene>
    <name evidence="2" type="ORF">DXG03_006963</name>
</gene>
<dbReference type="EMBL" id="JABCKV010000498">
    <property type="protein sequence ID" value="KAG5640799.1"/>
    <property type="molecule type" value="Genomic_DNA"/>
</dbReference>
<feature type="region of interest" description="Disordered" evidence="1">
    <location>
        <begin position="1"/>
        <end position="99"/>
    </location>
</feature>
<reference evidence="2" key="1">
    <citation type="submission" date="2020-07" db="EMBL/GenBank/DDBJ databases">
        <authorList>
            <person name="Nieuwenhuis M."/>
            <person name="Van De Peppel L.J.J."/>
        </authorList>
    </citation>
    <scope>NUCLEOTIDE SEQUENCE</scope>
    <source>
        <strain evidence="2">AP01</strain>
        <tissue evidence="2">Mycelium</tissue>
    </source>
</reference>
<feature type="compositionally biased region" description="Low complexity" evidence="1">
    <location>
        <begin position="8"/>
        <end position="21"/>
    </location>
</feature>
<proteinExistence type="predicted"/>
<feature type="non-terminal residue" evidence="2">
    <location>
        <position position="1"/>
    </location>
</feature>